<reference evidence="1 2" key="1">
    <citation type="journal article" date="2007" name="DNA Res.">
        <title>Complete genomic structure of the bloom-forming toxic cyanobacterium Microcystis aeruginosa NIES-843.</title>
        <authorList>
            <person name="Kaneko T."/>
            <person name="Nakajima N."/>
            <person name="Okamoto S."/>
            <person name="Suzuki I."/>
            <person name="Tanabe Y."/>
            <person name="Tamaoki M."/>
            <person name="Nakamura Y."/>
            <person name="Kasai F."/>
            <person name="Watanabe A."/>
            <person name="Kawashima K."/>
            <person name="Kishida Y."/>
            <person name="Ono A."/>
            <person name="Shimizu Y."/>
            <person name="Takahashi C."/>
            <person name="Minami C."/>
            <person name="Fujishiro T."/>
            <person name="Kohara M."/>
            <person name="Katoh M."/>
            <person name="Nakazaki N."/>
            <person name="Nakayama S."/>
            <person name="Yamada M."/>
            <person name="Tabata S."/>
            <person name="Watanabe M.M."/>
        </authorList>
    </citation>
    <scope>NUCLEOTIDE SEQUENCE [LARGE SCALE GENOMIC DNA]</scope>
    <source>
        <strain evidence="2">NIES-843 / IAM M-247</strain>
    </source>
</reference>
<dbReference type="PaxDb" id="449447-MAE_60720"/>
<dbReference type="EMBL" id="AP009552">
    <property type="protein sequence ID" value="BAG05894.1"/>
    <property type="molecule type" value="Genomic_DNA"/>
</dbReference>
<dbReference type="KEGG" id="mar:MAE_60720"/>
<gene>
    <name evidence="1" type="ordered locus">MAE_60720</name>
</gene>
<protein>
    <submittedName>
        <fullName evidence="1">Uncharacterized protein</fullName>
    </submittedName>
</protein>
<name>B0JK40_MICAN</name>
<organism evidence="1 2">
    <name type="scientific">Microcystis aeruginosa (strain NIES-843 / IAM M-2473)</name>
    <dbReference type="NCBI Taxonomy" id="449447"/>
    <lineage>
        <taxon>Bacteria</taxon>
        <taxon>Bacillati</taxon>
        <taxon>Cyanobacteriota</taxon>
        <taxon>Cyanophyceae</taxon>
        <taxon>Oscillatoriophycideae</taxon>
        <taxon>Chroococcales</taxon>
        <taxon>Microcystaceae</taxon>
        <taxon>Microcystis</taxon>
    </lineage>
</organism>
<dbReference type="Proteomes" id="UP000001510">
    <property type="component" value="Chromosome"/>
</dbReference>
<sequence>MTKSLKVLPNKVFRFIQHTLSKSLVKTVYERGKGSFFSVLPKARRSRPVKSNR</sequence>
<evidence type="ECO:0000313" key="1">
    <source>
        <dbReference type="EMBL" id="BAG05894.1"/>
    </source>
</evidence>
<dbReference type="STRING" id="449447.MAE_60720"/>
<proteinExistence type="predicted"/>
<dbReference type="HOGENOM" id="CLU_3063496_0_0_3"/>
<accession>B0JK40</accession>
<evidence type="ECO:0000313" key="2">
    <source>
        <dbReference type="Proteomes" id="UP000001510"/>
    </source>
</evidence>
<dbReference type="EnsemblBacteria" id="BAG05894">
    <property type="protein sequence ID" value="BAG05894"/>
    <property type="gene ID" value="MAE_60720"/>
</dbReference>
<keyword evidence="2" id="KW-1185">Reference proteome</keyword>
<dbReference type="AlphaFoldDB" id="B0JK40"/>